<feature type="domain" description="Response regulatory" evidence="11">
    <location>
        <begin position="811"/>
        <end position="927"/>
    </location>
</feature>
<sequence length="935" mass="100179">MRTVPLQTQLLLVAVAAIFPLAVVCAISLSALFESQRAQNEASSLGVARALATAVEGELRLTISALQTLALAEPLATAEGEGREQALALSHAVRASHPEWRGLLLADPSGRVVFSTDSGNGNGNGVAPRVIERFSFEETVRSGRPVAGAMARGAAGNFAFPVRVPVVRDGVVRYVLTAVIRPEAIAAVLRGQRIPEGWYVSVFDANQVRIARTTDDERWRGSAPSESLKPLFQALGSDKRELVGTSTNVDGVRAKTVLARIDEGRWTLVLGTSMSQAESSWWRTAGAYVLGLFASLALGGAGAWWMSRSITVPMRSLRDDADALGRGEQRSSGMSRITEIDAVARALESAAVQRAGSEAERERLLQLESHARSAAQAAEQRLGLLVHASALLSGSLEEASTLSTITHLVVPAVGDACRIDLLDDQGVLRQRLIHSRPVEIGGEHAEKAMAPSAGDTAPRALAIAIETGKPSIHAAQATGNAQGANFDLQALVPGIRTDAGCIVPLVARGRTLGTMAVLRAKPGWTFQTEDIALIGELAQRAALALDNALLLSEARKAQRQAESANRAKDEFLAMLGHELRNPLAPIVLALQLIARRDPAAFTREREIIGRQVKHLSRMVDDLLDISRIVSGKITLSLEPVDLREVVERAIELTSPALQGRSALPHLDLPESEVLVQGDLLRLVQIVCNLLTNAAKFSPQDAPIRVRVESDAQWAMLRVTDEGIGIPPHLLAQVFERFVQAEQALERASGGLGLGLAIAKSLTTLHAGTIEAHSEGTGQGSTFTLRLPLHIESETPAVPDAPEGQERTPALRLLLVDDNRDAADLLAEWLGMESHQVKVAYSAQEGLALLKADFFDAAIFDIGLPEISGYELARQVRSQPLTHALPLVALTGYGSESDRQAALAAGFDDHFSKPVEMDRLLERLKALLDERSARAE</sequence>
<protein>
    <recommendedName>
        <fullName evidence="3">histidine kinase</fullName>
        <ecNumber evidence="3">2.7.13.3</ecNumber>
    </recommendedName>
</protein>
<feature type="transmembrane region" description="Helical" evidence="9">
    <location>
        <begin position="285"/>
        <end position="306"/>
    </location>
</feature>
<evidence type="ECO:0000256" key="7">
    <source>
        <dbReference type="PROSITE-ProRule" id="PRU00169"/>
    </source>
</evidence>
<dbReference type="PRINTS" id="PR00344">
    <property type="entry name" value="BCTRLSENSOR"/>
</dbReference>
<dbReference type="InterPro" id="IPR036097">
    <property type="entry name" value="HisK_dim/P_sf"/>
</dbReference>
<dbReference type="OrthoDB" id="8552871at2"/>
<evidence type="ECO:0000256" key="6">
    <source>
        <dbReference type="ARBA" id="ARBA00022777"/>
    </source>
</evidence>
<dbReference type="InterPro" id="IPR036890">
    <property type="entry name" value="HATPase_C_sf"/>
</dbReference>
<keyword evidence="4 7" id="KW-0597">Phosphoprotein</keyword>
<keyword evidence="9" id="KW-0812">Transmembrane</keyword>
<keyword evidence="5" id="KW-0808">Transferase</keyword>
<dbReference type="PANTHER" id="PTHR43547">
    <property type="entry name" value="TWO-COMPONENT HISTIDINE KINASE"/>
    <property type="match status" value="1"/>
</dbReference>
<comment type="subcellular location">
    <subcellularLocation>
        <location evidence="2">Cell inner membrane</location>
        <topology evidence="2">Multi-pass membrane protein</topology>
    </subcellularLocation>
</comment>
<dbReference type="CDD" id="cd18774">
    <property type="entry name" value="PDC2_HK_sensor"/>
    <property type="match status" value="1"/>
</dbReference>
<organism evidence="12 13">
    <name type="scientific">Paracidovorax valerianellae</name>
    <dbReference type="NCBI Taxonomy" id="187868"/>
    <lineage>
        <taxon>Bacteria</taxon>
        <taxon>Pseudomonadati</taxon>
        <taxon>Pseudomonadota</taxon>
        <taxon>Betaproteobacteria</taxon>
        <taxon>Burkholderiales</taxon>
        <taxon>Comamonadaceae</taxon>
        <taxon>Paracidovorax</taxon>
    </lineage>
</organism>
<dbReference type="RefSeq" id="WP_139160372.1">
    <property type="nucleotide sequence ID" value="NZ_FMZC01000005.1"/>
</dbReference>
<dbReference type="InterPro" id="IPR029016">
    <property type="entry name" value="GAF-like_dom_sf"/>
</dbReference>
<dbReference type="EMBL" id="FMZC01000005">
    <property type="protein sequence ID" value="SDD31623.1"/>
    <property type="molecule type" value="Genomic_DNA"/>
</dbReference>
<dbReference type="Pfam" id="PF00512">
    <property type="entry name" value="HisKA"/>
    <property type="match status" value="1"/>
</dbReference>
<evidence type="ECO:0000313" key="12">
    <source>
        <dbReference type="EMBL" id="SDD31623.1"/>
    </source>
</evidence>
<evidence type="ECO:0000256" key="4">
    <source>
        <dbReference type="ARBA" id="ARBA00022553"/>
    </source>
</evidence>
<dbReference type="SUPFAM" id="SSF55874">
    <property type="entry name" value="ATPase domain of HSP90 chaperone/DNA topoisomerase II/histidine kinase"/>
    <property type="match status" value="1"/>
</dbReference>
<dbReference type="PROSITE" id="PS50109">
    <property type="entry name" value="HIS_KIN"/>
    <property type="match status" value="1"/>
</dbReference>
<gene>
    <name evidence="12" type="ORF">SAMN05192589_105219</name>
</gene>
<dbReference type="Proteomes" id="UP000198781">
    <property type="component" value="Unassembled WGS sequence"/>
</dbReference>
<dbReference type="CDD" id="cd18773">
    <property type="entry name" value="PDC1_HK_sensor"/>
    <property type="match status" value="1"/>
</dbReference>
<comment type="catalytic activity">
    <reaction evidence="1">
        <text>ATP + protein L-histidine = ADP + protein N-phospho-L-histidine.</text>
        <dbReference type="EC" id="2.7.13.3"/>
    </reaction>
</comment>
<dbReference type="STRING" id="187868.SAMN05192589_105219"/>
<dbReference type="SMART" id="SM00387">
    <property type="entry name" value="HATPase_c"/>
    <property type="match status" value="1"/>
</dbReference>
<keyword evidence="9" id="KW-0472">Membrane</keyword>
<dbReference type="SMART" id="SM00448">
    <property type="entry name" value="REC"/>
    <property type="match status" value="1"/>
</dbReference>
<dbReference type="EC" id="2.7.13.3" evidence="3"/>
<dbReference type="CDD" id="cd00082">
    <property type="entry name" value="HisKA"/>
    <property type="match status" value="1"/>
</dbReference>
<dbReference type="Pfam" id="PF02518">
    <property type="entry name" value="HATPase_c"/>
    <property type="match status" value="1"/>
</dbReference>
<dbReference type="PROSITE" id="PS50110">
    <property type="entry name" value="RESPONSE_REGULATORY"/>
    <property type="match status" value="1"/>
</dbReference>
<dbReference type="InterPro" id="IPR004358">
    <property type="entry name" value="Sig_transdc_His_kin-like_C"/>
</dbReference>
<dbReference type="AlphaFoldDB" id="A0A1G6TR90"/>
<feature type="modified residue" description="4-aspartylphosphate" evidence="7">
    <location>
        <position position="860"/>
    </location>
</feature>
<dbReference type="InterPro" id="IPR011006">
    <property type="entry name" value="CheY-like_superfamily"/>
</dbReference>
<dbReference type="Gene3D" id="3.30.565.10">
    <property type="entry name" value="Histidine kinase-like ATPase, C-terminal domain"/>
    <property type="match status" value="1"/>
</dbReference>
<dbReference type="InterPro" id="IPR003594">
    <property type="entry name" value="HATPase_dom"/>
</dbReference>
<evidence type="ECO:0000256" key="9">
    <source>
        <dbReference type="SAM" id="Phobius"/>
    </source>
</evidence>
<evidence type="ECO:0000256" key="2">
    <source>
        <dbReference type="ARBA" id="ARBA00004429"/>
    </source>
</evidence>
<dbReference type="GO" id="GO:0005886">
    <property type="term" value="C:plasma membrane"/>
    <property type="evidence" value="ECO:0007669"/>
    <property type="project" value="UniProtKB-SubCell"/>
</dbReference>
<accession>A0A1G6TR90</accession>
<reference evidence="12 13" key="1">
    <citation type="submission" date="2016-10" db="EMBL/GenBank/DDBJ databases">
        <authorList>
            <person name="de Groot N.N."/>
        </authorList>
    </citation>
    <scope>NUCLEOTIDE SEQUENCE [LARGE SCALE GENOMIC DNA]</scope>
    <source>
        <strain evidence="12 13">DSM 16619</strain>
    </source>
</reference>
<dbReference type="CDD" id="cd17580">
    <property type="entry name" value="REC_2_DhkD-like"/>
    <property type="match status" value="1"/>
</dbReference>
<keyword evidence="13" id="KW-1185">Reference proteome</keyword>
<evidence type="ECO:0000256" key="8">
    <source>
        <dbReference type="SAM" id="Coils"/>
    </source>
</evidence>
<keyword evidence="8" id="KW-0175">Coiled coil</keyword>
<dbReference type="Gene3D" id="1.10.287.130">
    <property type="match status" value="1"/>
</dbReference>
<name>A0A1G6TR90_9BURK</name>
<dbReference type="InterPro" id="IPR003661">
    <property type="entry name" value="HisK_dim/P_dom"/>
</dbReference>
<evidence type="ECO:0000256" key="1">
    <source>
        <dbReference type="ARBA" id="ARBA00000085"/>
    </source>
</evidence>
<dbReference type="SMART" id="SM00388">
    <property type="entry name" value="HisKA"/>
    <property type="match status" value="1"/>
</dbReference>
<evidence type="ECO:0000256" key="5">
    <source>
        <dbReference type="ARBA" id="ARBA00022679"/>
    </source>
</evidence>
<dbReference type="Pfam" id="PF00072">
    <property type="entry name" value="Response_reg"/>
    <property type="match status" value="1"/>
</dbReference>
<keyword evidence="6" id="KW-0418">Kinase</keyword>
<keyword evidence="9" id="KW-1133">Transmembrane helix</keyword>
<dbReference type="InterPro" id="IPR001789">
    <property type="entry name" value="Sig_transdc_resp-reg_receiver"/>
</dbReference>
<dbReference type="InterPro" id="IPR005467">
    <property type="entry name" value="His_kinase_dom"/>
</dbReference>
<feature type="coiled-coil region" evidence="8">
    <location>
        <begin position="547"/>
        <end position="574"/>
    </location>
</feature>
<dbReference type="Gene3D" id="3.40.50.2300">
    <property type="match status" value="1"/>
</dbReference>
<proteinExistence type="predicted"/>
<evidence type="ECO:0000259" key="11">
    <source>
        <dbReference type="PROSITE" id="PS50110"/>
    </source>
</evidence>
<dbReference type="SUPFAM" id="SSF52172">
    <property type="entry name" value="CheY-like"/>
    <property type="match status" value="1"/>
</dbReference>
<dbReference type="InterPro" id="IPR003018">
    <property type="entry name" value="GAF"/>
</dbReference>
<dbReference type="SUPFAM" id="SSF47384">
    <property type="entry name" value="Homodimeric domain of signal transducing histidine kinase"/>
    <property type="match status" value="1"/>
</dbReference>
<dbReference type="PANTHER" id="PTHR43547:SF2">
    <property type="entry name" value="HYBRID SIGNAL TRANSDUCTION HISTIDINE KINASE C"/>
    <property type="match status" value="1"/>
</dbReference>
<evidence type="ECO:0000259" key="10">
    <source>
        <dbReference type="PROSITE" id="PS50109"/>
    </source>
</evidence>
<dbReference type="Pfam" id="PF13185">
    <property type="entry name" value="GAF_2"/>
    <property type="match status" value="1"/>
</dbReference>
<feature type="domain" description="Histidine kinase" evidence="10">
    <location>
        <begin position="574"/>
        <end position="790"/>
    </location>
</feature>
<evidence type="ECO:0000256" key="3">
    <source>
        <dbReference type="ARBA" id="ARBA00012438"/>
    </source>
</evidence>
<dbReference type="Gene3D" id="3.30.450.20">
    <property type="entry name" value="PAS domain"/>
    <property type="match status" value="1"/>
</dbReference>
<dbReference type="SUPFAM" id="SSF55781">
    <property type="entry name" value="GAF domain-like"/>
    <property type="match status" value="1"/>
</dbReference>
<dbReference type="Gene3D" id="3.30.450.40">
    <property type="match status" value="1"/>
</dbReference>
<dbReference type="FunFam" id="3.30.565.10:FF:000006">
    <property type="entry name" value="Sensor histidine kinase WalK"/>
    <property type="match status" value="1"/>
</dbReference>
<dbReference type="GO" id="GO:0000155">
    <property type="term" value="F:phosphorelay sensor kinase activity"/>
    <property type="evidence" value="ECO:0007669"/>
    <property type="project" value="InterPro"/>
</dbReference>
<evidence type="ECO:0000313" key="13">
    <source>
        <dbReference type="Proteomes" id="UP000198781"/>
    </source>
</evidence>